<organism evidence="2 3">
    <name type="scientific">Helicoverpa armigera</name>
    <name type="common">Cotton bollworm</name>
    <name type="synonym">Heliothis armigera</name>
    <dbReference type="NCBI Taxonomy" id="29058"/>
    <lineage>
        <taxon>Eukaryota</taxon>
        <taxon>Metazoa</taxon>
        <taxon>Ecdysozoa</taxon>
        <taxon>Arthropoda</taxon>
        <taxon>Hexapoda</taxon>
        <taxon>Insecta</taxon>
        <taxon>Pterygota</taxon>
        <taxon>Neoptera</taxon>
        <taxon>Endopterygota</taxon>
        <taxon>Lepidoptera</taxon>
        <taxon>Glossata</taxon>
        <taxon>Ditrysia</taxon>
        <taxon>Noctuoidea</taxon>
        <taxon>Noctuidae</taxon>
        <taxon>Heliothinae</taxon>
        <taxon>Helicoverpa</taxon>
    </lineage>
</organism>
<evidence type="ECO:0000313" key="2">
    <source>
        <dbReference type="EMBL" id="PZC72271.1"/>
    </source>
</evidence>
<evidence type="ECO:0000256" key="1">
    <source>
        <dbReference type="SAM" id="MobiDB-lite"/>
    </source>
</evidence>
<dbReference type="AlphaFoldDB" id="A0A2W1BCX2"/>
<reference evidence="2 3" key="1">
    <citation type="journal article" date="2017" name="BMC Biol.">
        <title>Genomic innovations, transcriptional plasticity and gene loss underlying the evolution and divergence of two highly polyphagous and invasive Helicoverpa pest species.</title>
        <authorList>
            <person name="Pearce S.L."/>
            <person name="Clarke D.F."/>
            <person name="East P.D."/>
            <person name="Elfekih S."/>
            <person name="Gordon K.H."/>
            <person name="Jermiin L.S."/>
            <person name="McGaughran A."/>
            <person name="Oakeshott J.G."/>
            <person name="Papanikolaou A."/>
            <person name="Perera O.P."/>
            <person name="Rane R.V."/>
            <person name="Richards S."/>
            <person name="Tay W.T."/>
            <person name="Walsh T.K."/>
            <person name="Anderson A."/>
            <person name="Anderson C.J."/>
            <person name="Asgari S."/>
            <person name="Board P.G."/>
            <person name="Bretschneider A."/>
            <person name="Campbell P.M."/>
            <person name="Chertemps T."/>
            <person name="Christeller J.T."/>
            <person name="Coppin C.W."/>
            <person name="Downes S.J."/>
            <person name="Duan G."/>
            <person name="Farnsworth C.A."/>
            <person name="Good R.T."/>
            <person name="Han L.B."/>
            <person name="Han Y.C."/>
            <person name="Hatje K."/>
            <person name="Horne I."/>
            <person name="Huang Y.P."/>
            <person name="Hughes D.S."/>
            <person name="Jacquin-Joly E."/>
            <person name="James W."/>
            <person name="Jhangiani S."/>
            <person name="Kollmar M."/>
            <person name="Kuwar S.S."/>
            <person name="Li S."/>
            <person name="Liu N.Y."/>
            <person name="Maibeche M.T."/>
            <person name="Miller J.R."/>
            <person name="Montagne N."/>
            <person name="Perry T."/>
            <person name="Qu J."/>
            <person name="Song S.V."/>
            <person name="Sutton G.G."/>
            <person name="Vogel H."/>
            <person name="Walenz B.P."/>
            <person name="Xu W."/>
            <person name="Zhang H.J."/>
            <person name="Zou Z."/>
            <person name="Batterham P."/>
            <person name="Edwards O.R."/>
            <person name="Feyereisen R."/>
            <person name="Gibbs R.A."/>
            <person name="Heckel D.G."/>
            <person name="McGrath A."/>
            <person name="Robin C."/>
            <person name="Scherer S.E."/>
            <person name="Worley K.C."/>
            <person name="Wu Y.D."/>
        </authorList>
    </citation>
    <scope>NUCLEOTIDE SEQUENCE [LARGE SCALE GENOMIC DNA]</scope>
    <source>
        <strain evidence="2">Harm_GR_Male_#8</strain>
        <tissue evidence="2">Whole organism</tissue>
    </source>
</reference>
<dbReference type="OrthoDB" id="7482886at2759"/>
<gene>
    <name evidence="2" type="primary">HaOG211649</name>
    <name evidence="2" type="ORF">B5X24_HaOG211649</name>
</gene>
<accession>A0A2W1BCX2</accession>
<dbReference type="EMBL" id="KZ150203">
    <property type="protein sequence ID" value="PZC72271.1"/>
    <property type="molecule type" value="Genomic_DNA"/>
</dbReference>
<dbReference type="Proteomes" id="UP000249218">
    <property type="component" value="Unassembled WGS sequence"/>
</dbReference>
<sequence length="94" mass="10222">MKASQEAGDLSPVMLHSGKPEMGDSPDAESPHAISTTMKYANIMCERAPELAESPHAAPAWPSLREPLRCPPEEALWTFPGVDRAPRSRSSPVR</sequence>
<evidence type="ECO:0000313" key="3">
    <source>
        <dbReference type="Proteomes" id="UP000249218"/>
    </source>
</evidence>
<proteinExistence type="predicted"/>
<protein>
    <submittedName>
        <fullName evidence="2">Uncharacterized protein</fullName>
    </submittedName>
</protein>
<keyword evidence="3" id="KW-1185">Reference proteome</keyword>
<name>A0A2W1BCX2_HELAM</name>
<feature type="region of interest" description="Disordered" evidence="1">
    <location>
        <begin position="1"/>
        <end position="35"/>
    </location>
</feature>